<gene>
    <name evidence="4" type="ORF">Scep_000533</name>
</gene>
<reference evidence="4 5" key="1">
    <citation type="submission" date="2024-01" db="EMBL/GenBank/DDBJ databases">
        <title>Genome assemblies of Stephania.</title>
        <authorList>
            <person name="Yang L."/>
        </authorList>
    </citation>
    <scope>NUCLEOTIDE SEQUENCE [LARGE SCALE GENOMIC DNA]</scope>
    <source>
        <strain evidence="4">JXDWG</strain>
        <tissue evidence="4">Leaf</tissue>
    </source>
</reference>
<dbReference type="Proteomes" id="UP001419268">
    <property type="component" value="Unassembled WGS sequence"/>
</dbReference>
<keyword evidence="5" id="KW-1185">Reference proteome</keyword>
<comment type="pathway">
    <text evidence="1">Protein modification; protein ubiquitination.</text>
</comment>
<feature type="domain" description="F-box" evidence="3">
    <location>
        <begin position="44"/>
        <end position="91"/>
    </location>
</feature>
<dbReference type="PANTHER" id="PTHR12874:SF28">
    <property type="entry name" value="F-BOX PROTEIN"/>
    <property type="match status" value="1"/>
</dbReference>
<evidence type="ECO:0000259" key="3">
    <source>
        <dbReference type="PROSITE" id="PS50181"/>
    </source>
</evidence>
<comment type="subcellular location">
    <subcellularLocation>
        <location evidence="1">Nucleus</location>
    </subcellularLocation>
</comment>
<keyword evidence="1" id="KW-0833">Ubl conjugation pathway</keyword>
<comment type="subunit">
    <text evidence="1">Component of the SCF-type E3 ligase complex.</text>
</comment>
<accession>A0AAP0L692</accession>
<dbReference type="PANTHER" id="PTHR12874">
    <property type="entry name" value="F-BOX ONLY PROTEIN 48-RELATED"/>
    <property type="match status" value="1"/>
</dbReference>
<feature type="compositionally biased region" description="Basic and acidic residues" evidence="2">
    <location>
        <begin position="300"/>
        <end position="318"/>
    </location>
</feature>
<feature type="region of interest" description="Disordered" evidence="2">
    <location>
        <begin position="254"/>
        <end position="283"/>
    </location>
</feature>
<evidence type="ECO:0000256" key="1">
    <source>
        <dbReference type="RuleBase" id="RU369085"/>
    </source>
</evidence>
<dbReference type="GO" id="GO:0005737">
    <property type="term" value="C:cytoplasm"/>
    <property type="evidence" value="ECO:0007669"/>
    <property type="project" value="TreeGrafter"/>
</dbReference>
<evidence type="ECO:0000256" key="2">
    <source>
        <dbReference type="SAM" id="MobiDB-lite"/>
    </source>
</evidence>
<dbReference type="InterPro" id="IPR036047">
    <property type="entry name" value="F-box-like_dom_sf"/>
</dbReference>
<dbReference type="GO" id="GO:0009740">
    <property type="term" value="P:gibberellic acid mediated signaling pathway"/>
    <property type="evidence" value="ECO:0007669"/>
    <property type="project" value="TreeGrafter"/>
</dbReference>
<evidence type="ECO:0000313" key="4">
    <source>
        <dbReference type="EMBL" id="KAK9165342.1"/>
    </source>
</evidence>
<feature type="region of interest" description="Disordered" evidence="2">
    <location>
        <begin position="297"/>
        <end position="318"/>
    </location>
</feature>
<name>A0AAP0L692_9MAGN</name>
<feature type="region of interest" description="Disordered" evidence="2">
    <location>
        <begin position="1"/>
        <end position="20"/>
    </location>
</feature>
<comment type="function">
    <text evidence="1">Acts as a component of a SCF E3 ubiquitin ligase complexes.</text>
</comment>
<dbReference type="GO" id="GO:0031146">
    <property type="term" value="P:SCF-dependent proteasomal ubiquitin-dependent protein catabolic process"/>
    <property type="evidence" value="ECO:0007669"/>
    <property type="project" value="UniProtKB-UniRule"/>
</dbReference>
<dbReference type="GO" id="GO:0019005">
    <property type="term" value="C:SCF ubiquitin ligase complex"/>
    <property type="evidence" value="ECO:0007669"/>
    <property type="project" value="UniProtKB-UniRule"/>
</dbReference>
<dbReference type="AlphaFoldDB" id="A0AAP0L692"/>
<dbReference type="GO" id="GO:0005634">
    <property type="term" value="C:nucleus"/>
    <property type="evidence" value="ECO:0007669"/>
    <property type="project" value="UniProtKB-SubCell"/>
</dbReference>
<dbReference type="GO" id="GO:0016567">
    <property type="term" value="P:protein ubiquitination"/>
    <property type="evidence" value="ECO:0007669"/>
    <property type="project" value="UniProtKB-UniRule"/>
</dbReference>
<dbReference type="PROSITE" id="PS50181">
    <property type="entry name" value="FBOX"/>
    <property type="match status" value="1"/>
</dbReference>
<dbReference type="Gene3D" id="1.20.1280.50">
    <property type="match status" value="1"/>
</dbReference>
<organism evidence="4 5">
    <name type="scientific">Stephania cephalantha</name>
    <dbReference type="NCBI Taxonomy" id="152367"/>
    <lineage>
        <taxon>Eukaryota</taxon>
        <taxon>Viridiplantae</taxon>
        <taxon>Streptophyta</taxon>
        <taxon>Embryophyta</taxon>
        <taxon>Tracheophyta</taxon>
        <taxon>Spermatophyta</taxon>
        <taxon>Magnoliopsida</taxon>
        <taxon>Ranunculales</taxon>
        <taxon>Menispermaceae</taxon>
        <taxon>Menispermoideae</taxon>
        <taxon>Cissampelideae</taxon>
        <taxon>Stephania</taxon>
    </lineage>
</organism>
<dbReference type="EMBL" id="JBBNAG010000001">
    <property type="protein sequence ID" value="KAK9165342.1"/>
    <property type="molecule type" value="Genomic_DNA"/>
</dbReference>
<dbReference type="SUPFAM" id="SSF81383">
    <property type="entry name" value="F-box domain"/>
    <property type="match status" value="1"/>
</dbReference>
<dbReference type="Pfam" id="PF12937">
    <property type="entry name" value="F-box-like"/>
    <property type="match status" value="1"/>
</dbReference>
<keyword evidence="1" id="KW-0539">Nucleus</keyword>
<comment type="caution">
    <text evidence="4">The sequence shown here is derived from an EMBL/GenBank/DDBJ whole genome shotgun (WGS) entry which is preliminary data.</text>
</comment>
<protein>
    <recommendedName>
        <fullName evidence="1">F-box protein</fullName>
    </recommendedName>
</protein>
<evidence type="ECO:0000313" key="5">
    <source>
        <dbReference type="Proteomes" id="UP001419268"/>
    </source>
</evidence>
<dbReference type="InterPro" id="IPR001810">
    <property type="entry name" value="F-box_dom"/>
</dbReference>
<sequence>MTSPPPLHPKSSSPSSLNLQPTRNATAKMANSVLLQDPIANPYNFTFSDFPEDVQLCVLSFLTPSEITSFSCTSKRYASLCRDDAKLWFSMCHRRWGSKTQITRWGKGEIQFKFLYKTLNRWESLIGFWRRSGNAHTIAAASSPPPPPLVFFEWGSSFVTGSKVSPSKMGTCEVIKKPFIWMSVSSKGELVSFIDPECQFGLIRDFVEVAELGVGVRDSDLIPVSVSFMGKNHFVVEESKSFLSSSSPEEKFYRKSSNFGNGEDDLGGEEGIGIEGTSPGSLSGSLRSEIYQYFANRRSPGGDRASRRQRRRERERLGRQKWEPEHFVKIVNCAPTASRPLQGLWKGICEDMSLDFYLVVYDGIGGIACRRVGDSSEPFSGYSPVFWTSNTTSSEFPSSCEEEDIYESRIHLRPPAIEENMEGYPIHAENEVVLRIMNINSSYDLVILDFKDSAVNPRLVEGRIWQYADGTFGFGFLRNNYIIDLKHMARDGCLLDAVEYCCDGGPH</sequence>
<feature type="compositionally biased region" description="Low complexity" evidence="2">
    <location>
        <begin position="9"/>
        <end position="20"/>
    </location>
</feature>
<proteinExistence type="predicted"/>